<sequence>MARYTSSFNAGVPLETAHQSLVEILRSCGCEVIYETEEYIMAREKPGNVSYAKLVTIEALIDATRATQSQVHIKIVAKNEELPLQVDNHCRQFFDGIENAIVANNRWEHLENALN</sequence>
<proteinExistence type="predicted"/>
<evidence type="ECO:0000313" key="1">
    <source>
        <dbReference type="EMBL" id="PSB02689.1"/>
    </source>
</evidence>
<protein>
    <submittedName>
        <fullName evidence="1">Uncharacterized protein</fullName>
    </submittedName>
</protein>
<comment type="caution">
    <text evidence="1">The sequence shown here is derived from an EMBL/GenBank/DDBJ whole genome shotgun (WGS) entry which is preliminary data.</text>
</comment>
<dbReference type="OrthoDB" id="531045at2"/>
<dbReference type="EMBL" id="PVWJ01000052">
    <property type="protein sequence ID" value="PSB02689.1"/>
    <property type="molecule type" value="Genomic_DNA"/>
</dbReference>
<evidence type="ECO:0000313" key="2">
    <source>
        <dbReference type="Proteomes" id="UP000238762"/>
    </source>
</evidence>
<dbReference type="RefSeq" id="WP_106288889.1">
    <property type="nucleotide sequence ID" value="NZ_CAWNTC010000045.1"/>
</dbReference>
<reference evidence="1 2" key="1">
    <citation type="submission" date="2018-02" db="EMBL/GenBank/DDBJ databases">
        <authorList>
            <person name="Cohen D.B."/>
            <person name="Kent A.D."/>
        </authorList>
    </citation>
    <scope>NUCLEOTIDE SEQUENCE [LARGE SCALE GENOMIC DNA]</scope>
    <source>
        <strain evidence="1 2">CCAP 1448/3</strain>
    </source>
</reference>
<reference evidence="1 2" key="2">
    <citation type="submission" date="2018-03" db="EMBL/GenBank/DDBJ databases">
        <title>The ancient ancestry and fast evolution of plastids.</title>
        <authorList>
            <person name="Moore K.R."/>
            <person name="Magnabosco C."/>
            <person name="Momper L."/>
            <person name="Gold D.A."/>
            <person name="Bosak T."/>
            <person name="Fournier G.P."/>
        </authorList>
    </citation>
    <scope>NUCLEOTIDE SEQUENCE [LARGE SCALE GENOMIC DNA]</scope>
    <source>
        <strain evidence="1 2">CCAP 1448/3</strain>
    </source>
</reference>
<accession>A0A2T1C346</accession>
<dbReference type="AlphaFoldDB" id="A0A2T1C346"/>
<organism evidence="1 2">
    <name type="scientific">Merismopedia glauca CCAP 1448/3</name>
    <dbReference type="NCBI Taxonomy" id="1296344"/>
    <lineage>
        <taxon>Bacteria</taxon>
        <taxon>Bacillati</taxon>
        <taxon>Cyanobacteriota</taxon>
        <taxon>Cyanophyceae</taxon>
        <taxon>Synechococcales</taxon>
        <taxon>Merismopediaceae</taxon>
        <taxon>Merismopedia</taxon>
    </lineage>
</organism>
<name>A0A2T1C346_9CYAN</name>
<gene>
    <name evidence="1" type="ORF">C7B64_11985</name>
</gene>
<keyword evidence="2" id="KW-1185">Reference proteome</keyword>
<dbReference type="Proteomes" id="UP000238762">
    <property type="component" value="Unassembled WGS sequence"/>
</dbReference>